<proteinExistence type="predicted"/>
<dbReference type="AlphaFoldDB" id="A0A1D3TX53"/>
<dbReference type="GO" id="GO:0032259">
    <property type="term" value="P:methylation"/>
    <property type="evidence" value="ECO:0007669"/>
    <property type="project" value="UniProtKB-KW"/>
</dbReference>
<evidence type="ECO:0000313" key="2">
    <source>
        <dbReference type="Proteomes" id="UP000199315"/>
    </source>
</evidence>
<keyword evidence="1" id="KW-0489">Methyltransferase</keyword>
<dbReference type="Proteomes" id="UP000199315">
    <property type="component" value="Unassembled WGS sequence"/>
</dbReference>
<name>A0A1D3TX53_9FIRM</name>
<dbReference type="EMBL" id="FMKA01000028">
    <property type="protein sequence ID" value="SCP98904.1"/>
    <property type="molecule type" value="Genomic_DNA"/>
</dbReference>
<evidence type="ECO:0000313" key="1">
    <source>
        <dbReference type="EMBL" id="SCP98904.1"/>
    </source>
</evidence>
<keyword evidence="2" id="KW-1185">Reference proteome</keyword>
<keyword evidence="1" id="KW-0808">Transferase</keyword>
<accession>A0A1D3TX53</accession>
<sequence length="83" mass="9497">MDLDELDVTSAESKATYAEIKEYVLKENGLKVSNLYISQVKRKCGLEVGENYNLAKSKDAKQPNCPEEKERAIVDALKHFWMM</sequence>
<protein>
    <submittedName>
        <fullName evidence="1">23S rRNA (Uracil1939-C5)-methyltransferase</fullName>
    </submittedName>
</protein>
<dbReference type="STRING" id="1619234.SAMN05421730_102831"/>
<reference evidence="1 2" key="1">
    <citation type="submission" date="2016-09" db="EMBL/GenBank/DDBJ databases">
        <authorList>
            <person name="Capua I."/>
            <person name="De Benedictis P."/>
            <person name="Joannis T."/>
            <person name="Lombin L.H."/>
            <person name="Cattoli G."/>
        </authorList>
    </citation>
    <scope>NUCLEOTIDE SEQUENCE [LARGE SCALE GENOMIC DNA]</scope>
    <source>
        <strain evidence="1 2">GluBS11</strain>
    </source>
</reference>
<organism evidence="1 2">
    <name type="scientific">Anaerobium acetethylicum</name>
    <dbReference type="NCBI Taxonomy" id="1619234"/>
    <lineage>
        <taxon>Bacteria</taxon>
        <taxon>Bacillati</taxon>
        <taxon>Bacillota</taxon>
        <taxon>Clostridia</taxon>
        <taxon>Lachnospirales</taxon>
        <taxon>Lachnospiraceae</taxon>
        <taxon>Anaerobium</taxon>
    </lineage>
</organism>
<dbReference type="GO" id="GO:0008168">
    <property type="term" value="F:methyltransferase activity"/>
    <property type="evidence" value="ECO:0007669"/>
    <property type="project" value="UniProtKB-KW"/>
</dbReference>
<gene>
    <name evidence="1" type="ORF">SAMN05421730_102831</name>
</gene>